<dbReference type="InterPro" id="IPR029058">
    <property type="entry name" value="AB_hydrolase_fold"/>
</dbReference>
<proteinExistence type="predicted"/>
<accession>A0A315Y487</accession>
<dbReference type="OrthoDB" id="9806902at2"/>
<evidence type="ECO:0000256" key="1">
    <source>
        <dbReference type="ARBA" id="ARBA00022801"/>
    </source>
</evidence>
<reference evidence="3 4" key="1">
    <citation type="submission" date="2018-05" db="EMBL/GenBank/DDBJ databases">
        <title>The Hungate 1000. A catalogue of reference genomes from the rumen microbiome.</title>
        <authorList>
            <person name="Kelly W."/>
        </authorList>
    </citation>
    <scope>NUCLEOTIDE SEQUENCE [LARGE SCALE GENOMIC DNA]</scope>
    <source>
        <strain evidence="3 4">SAb67</strain>
    </source>
</reference>
<dbReference type="InterPro" id="IPR022742">
    <property type="entry name" value="Hydrolase_4"/>
</dbReference>
<dbReference type="Proteomes" id="UP000245720">
    <property type="component" value="Unassembled WGS sequence"/>
</dbReference>
<feature type="domain" description="Serine aminopeptidase S33" evidence="2">
    <location>
        <begin position="83"/>
        <end position="187"/>
    </location>
</feature>
<evidence type="ECO:0000313" key="3">
    <source>
        <dbReference type="EMBL" id="PWJ14574.1"/>
    </source>
</evidence>
<dbReference type="PANTHER" id="PTHR22946:SF9">
    <property type="entry name" value="POLYKETIDE TRANSFERASE AF380"/>
    <property type="match status" value="1"/>
</dbReference>
<protein>
    <submittedName>
        <fullName evidence="3">Serine aminopeptidase S33 family</fullName>
    </submittedName>
</protein>
<dbReference type="PANTHER" id="PTHR22946">
    <property type="entry name" value="DIENELACTONE HYDROLASE DOMAIN-CONTAINING PROTEIN-RELATED"/>
    <property type="match status" value="1"/>
</dbReference>
<dbReference type="Pfam" id="PF12146">
    <property type="entry name" value="Hydrolase_4"/>
    <property type="match status" value="1"/>
</dbReference>
<comment type="caution">
    <text evidence="3">The sequence shown here is derived from an EMBL/GenBank/DDBJ whole genome shotgun (WGS) entry which is preliminary data.</text>
</comment>
<gene>
    <name evidence="3" type="ORF">IE37_00558</name>
</gene>
<evidence type="ECO:0000259" key="2">
    <source>
        <dbReference type="Pfam" id="PF12146"/>
    </source>
</evidence>
<dbReference type="GO" id="GO:0052689">
    <property type="term" value="F:carboxylic ester hydrolase activity"/>
    <property type="evidence" value="ECO:0007669"/>
    <property type="project" value="UniProtKB-ARBA"/>
</dbReference>
<keyword evidence="1" id="KW-0378">Hydrolase</keyword>
<dbReference type="EMBL" id="QGDI01000002">
    <property type="protein sequence ID" value="PWJ14574.1"/>
    <property type="molecule type" value="Genomic_DNA"/>
</dbReference>
<dbReference type="InterPro" id="IPR050261">
    <property type="entry name" value="FrsA_esterase"/>
</dbReference>
<dbReference type="GO" id="GO:0004177">
    <property type="term" value="F:aminopeptidase activity"/>
    <property type="evidence" value="ECO:0007669"/>
    <property type="project" value="UniProtKB-KW"/>
</dbReference>
<dbReference type="SUPFAM" id="SSF53474">
    <property type="entry name" value="alpha/beta-Hydrolases"/>
    <property type="match status" value="1"/>
</dbReference>
<evidence type="ECO:0000313" key="4">
    <source>
        <dbReference type="Proteomes" id="UP000245720"/>
    </source>
</evidence>
<dbReference type="AlphaFoldDB" id="A0A315Y487"/>
<dbReference type="PROSITE" id="PS51257">
    <property type="entry name" value="PROKAR_LIPOPROTEIN"/>
    <property type="match status" value="1"/>
</dbReference>
<dbReference type="Gene3D" id="3.40.50.1820">
    <property type="entry name" value="alpha/beta hydrolase"/>
    <property type="match status" value="1"/>
</dbReference>
<dbReference type="RefSeq" id="WP_109725450.1">
    <property type="nucleotide sequence ID" value="NZ_QGDI01000002.1"/>
</dbReference>
<organism evidence="3 4">
    <name type="scientific">Ruminococcus flavefaciens</name>
    <dbReference type="NCBI Taxonomy" id="1265"/>
    <lineage>
        <taxon>Bacteria</taxon>
        <taxon>Bacillati</taxon>
        <taxon>Bacillota</taxon>
        <taxon>Clostridia</taxon>
        <taxon>Eubacteriales</taxon>
        <taxon>Oscillospiraceae</taxon>
        <taxon>Ruminococcus</taxon>
    </lineage>
</organism>
<keyword evidence="3" id="KW-0645">Protease</keyword>
<name>A0A315Y487_RUMFL</name>
<keyword evidence="3" id="KW-0031">Aminopeptidase</keyword>
<sequence>MKKKVIKISAAILVLLLIAGCITGFVITKKEMDKNFGRGEYPDRRFTATWFYDHYEPEYPRQEVSFKSGDNTLKGFIYGAGNDRGLIVFAHGIGSGHEFYLGLITRLVDRGWRVFAYDCTGSGYSEGEGTVGLAQSALDLDSALTFAEGDSRLNSLDTFVLGHSWGGYAAAAVLNFDHDIKGCVTMSGYNTPFEELAETCDGMFGGKSKLIYPFVWAYNKATFGKNASLSAVDGINKSGIPVLVIHGDNDDVIAYDGASIISHKDEITNSNVEYKVFSEEDRNGHNSYFNTPEYTEYKKMILIPLQDEINEKYNNKVPEEELIRFYESIDKELYNGFNPELVELIDSFFGKAAN</sequence>